<dbReference type="Proteomes" id="UP000534388">
    <property type="component" value="Unassembled WGS sequence"/>
</dbReference>
<dbReference type="InterPro" id="IPR010895">
    <property type="entry name" value="CHRD"/>
</dbReference>
<accession>A0A7W2ENJ2</accession>
<feature type="domain" description="CHRD" evidence="2">
    <location>
        <begin position="23"/>
        <end position="173"/>
    </location>
</feature>
<dbReference type="InterPro" id="IPR013424">
    <property type="entry name" value="Ice-binding_C"/>
</dbReference>
<dbReference type="Pfam" id="PF07452">
    <property type="entry name" value="CHRD"/>
    <property type="match status" value="1"/>
</dbReference>
<dbReference type="SMART" id="SM00754">
    <property type="entry name" value="CHRD"/>
    <property type="match status" value="1"/>
</dbReference>
<dbReference type="PROSITE" id="PS50933">
    <property type="entry name" value="CHRD"/>
    <property type="match status" value="1"/>
</dbReference>
<evidence type="ECO:0000256" key="1">
    <source>
        <dbReference type="SAM" id="SignalP"/>
    </source>
</evidence>
<sequence length="203" mass="20748">MNKQIRHGAAALALLLSTMTAAHAASYAFLLDGAHEDPANASKGIGAAVIDFNDMMHQLQVTVAYGGLDGVTTAAHVHCCTTTAGTGSAIEATELPSLTGFPMGGHGGAYSHLFDTSQASSWNPAFITAHGGTTSGAEKALVAGLASGEAYLNIHTDKYPNGEIRGFTTPVSPVPEPGGFAMLAAGLPMLLLGRRRRNNSSGN</sequence>
<dbReference type="AlphaFoldDB" id="A0A7W2ENJ2"/>
<dbReference type="EMBL" id="JACEZT010000001">
    <property type="protein sequence ID" value="MBA5635710.1"/>
    <property type="molecule type" value="Genomic_DNA"/>
</dbReference>
<proteinExistence type="predicted"/>
<keyword evidence="4" id="KW-1185">Reference proteome</keyword>
<evidence type="ECO:0000313" key="4">
    <source>
        <dbReference type="Proteomes" id="UP000534388"/>
    </source>
</evidence>
<name>A0A7W2ENJ2_9BURK</name>
<feature type="chain" id="PRO_5030517170" evidence="1">
    <location>
        <begin position="25"/>
        <end position="203"/>
    </location>
</feature>
<evidence type="ECO:0000313" key="3">
    <source>
        <dbReference type="EMBL" id="MBA5635710.1"/>
    </source>
</evidence>
<comment type="caution">
    <text evidence="3">The sequence shown here is derived from an EMBL/GenBank/DDBJ whole genome shotgun (WGS) entry which is preliminary data.</text>
</comment>
<dbReference type="RefSeq" id="WP_182159323.1">
    <property type="nucleotide sequence ID" value="NZ_JACEZT010000001.1"/>
</dbReference>
<dbReference type="NCBIfam" id="TIGR02595">
    <property type="entry name" value="PEP_CTERM"/>
    <property type="match status" value="1"/>
</dbReference>
<protein>
    <submittedName>
        <fullName evidence="3">CHRD domain-containing protein</fullName>
    </submittedName>
</protein>
<gene>
    <name evidence="3" type="ORF">H3H37_01410</name>
</gene>
<feature type="signal peptide" evidence="1">
    <location>
        <begin position="1"/>
        <end position="24"/>
    </location>
</feature>
<reference evidence="3 4" key="1">
    <citation type="submission" date="2020-07" db="EMBL/GenBank/DDBJ databases">
        <title>Novel species isolated from subtropical streams in China.</title>
        <authorList>
            <person name="Lu H."/>
        </authorList>
    </citation>
    <scope>NUCLEOTIDE SEQUENCE [LARGE SCALE GENOMIC DNA]</scope>
    <source>
        <strain evidence="3 4">LX20W</strain>
    </source>
</reference>
<evidence type="ECO:0000259" key="2">
    <source>
        <dbReference type="PROSITE" id="PS50933"/>
    </source>
</evidence>
<keyword evidence="1" id="KW-0732">Signal</keyword>
<organism evidence="3 4">
    <name type="scientific">Rugamonas brunnea</name>
    <dbReference type="NCBI Taxonomy" id="2758569"/>
    <lineage>
        <taxon>Bacteria</taxon>
        <taxon>Pseudomonadati</taxon>
        <taxon>Pseudomonadota</taxon>
        <taxon>Betaproteobacteria</taxon>
        <taxon>Burkholderiales</taxon>
        <taxon>Oxalobacteraceae</taxon>
        <taxon>Telluria group</taxon>
        <taxon>Rugamonas</taxon>
    </lineage>
</organism>